<comment type="caution">
    <text evidence="1">The sequence shown here is derived from an EMBL/GenBank/DDBJ whole genome shotgun (WGS) entry which is preliminary data.</text>
</comment>
<name>A0ABR5VEE7_MARGR</name>
<evidence type="ECO:0000313" key="2">
    <source>
        <dbReference type="Proteomes" id="UP000075766"/>
    </source>
</evidence>
<keyword evidence="2" id="KW-1185">Reference proteome</keyword>
<organism evidence="1 2">
    <name type="scientific">Marichromatium gracile</name>
    <name type="common">Chromatium gracile</name>
    <dbReference type="NCBI Taxonomy" id="1048"/>
    <lineage>
        <taxon>Bacteria</taxon>
        <taxon>Pseudomonadati</taxon>
        <taxon>Pseudomonadota</taxon>
        <taxon>Gammaproteobacteria</taxon>
        <taxon>Chromatiales</taxon>
        <taxon>Chromatiaceae</taxon>
        <taxon>Marichromatium</taxon>
    </lineage>
</organism>
<accession>A0ABR5VEE7</accession>
<dbReference type="Proteomes" id="UP000075766">
    <property type="component" value="Unassembled WGS sequence"/>
</dbReference>
<evidence type="ECO:0000313" key="1">
    <source>
        <dbReference type="EMBL" id="KXX63676.1"/>
    </source>
</evidence>
<reference evidence="1 2" key="1">
    <citation type="submission" date="2016-02" db="EMBL/GenBank/DDBJ databases">
        <title>Genome sequence of Marichromatium gracile YL-28, a purple sulfur bacterium.</title>
        <authorList>
            <person name="Zhao C."/>
            <person name="Hong X."/>
            <person name="Chen S."/>
            <person name="Yang S."/>
        </authorList>
    </citation>
    <scope>NUCLEOTIDE SEQUENCE [LARGE SCALE GENOMIC DNA]</scope>
    <source>
        <strain evidence="1 2">YL28</strain>
    </source>
</reference>
<proteinExistence type="predicted"/>
<protein>
    <submittedName>
        <fullName evidence="1">Uncharacterized protein</fullName>
    </submittedName>
</protein>
<dbReference type="EMBL" id="LSYU01000084">
    <property type="protein sequence ID" value="KXX63676.1"/>
    <property type="molecule type" value="Genomic_DNA"/>
</dbReference>
<gene>
    <name evidence="1" type="ORF">AY586_16230</name>
</gene>
<sequence>MCGHLIQRRFCVRQGQQIIVVGWLMGRPCQMLTEQSGLIAIMYLLEACQVFRVQRNRPTDGQTHTM</sequence>